<reference evidence="1 2" key="1">
    <citation type="submission" date="2020-06" db="EMBL/GenBank/DDBJ databases">
        <title>Transcriptomic and genomic resources for Thalictrum thalictroides and T. hernandezii: Facilitating candidate gene discovery in an emerging model plant lineage.</title>
        <authorList>
            <person name="Arias T."/>
            <person name="Riano-Pachon D.M."/>
            <person name="Di Stilio V.S."/>
        </authorList>
    </citation>
    <scope>NUCLEOTIDE SEQUENCE [LARGE SCALE GENOMIC DNA]</scope>
    <source>
        <strain evidence="2">cv. WT478/WT964</strain>
        <tissue evidence="1">Leaves</tissue>
    </source>
</reference>
<proteinExistence type="predicted"/>
<name>A0A7J6VED3_THATH</name>
<sequence>MNDWEDHSGKVLGQAVRLSNWRPKPAYSREQYLQLGKKLSLYPSLLLLLARVQLPIPLCYWR</sequence>
<evidence type="ECO:0000313" key="1">
    <source>
        <dbReference type="EMBL" id="KAF5183127.1"/>
    </source>
</evidence>
<accession>A0A7J6VED3</accession>
<evidence type="ECO:0000313" key="2">
    <source>
        <dbReference type="Proteomes" id="UP000554482"/>
    </source>
</evidence>
<gene>
    <name evidence="1" type="ORF">FRX31_027286</name>
</gene>
<organism evidence="1 2">
    <name type="scientific">Thalictrum thalictroides</name>
    <name type="common">Rue-anemone</name>
    <name type="synonym">Anemone thalictroides</name>
    <dbReference type="NCBI Taxonomy" id="46969"/>
    <lineage>
        <taxon>Eukaryota</taxon>
        <taxon>Viridiplantae</taxon>
        <taxon>Streptophyta</taxon>
        <taxon>Embryophyta</taxon>
        <taxon>Tracheophyta</taxon>
        <taxon>Spermatophyta</taxon>
        <taxon>Magnoliopsida</taxon>
        <taxon>Ranunculales</taxon>
        <taxon>Ranunculaceae</taxon>
        <taxon>Thalictroideae</taxon>
        <taxon>Thalictrum</taxon>
    </lineage>
</organism>
<dbReference type="Proteomes" id="UP000554482">
    <property type="component" value="Unassembled WGS sequence"/>
</dbReference>
<dbReference type="EMBL" id="JABWDY010033911">
    <property type="protein sequence ID" value="KAF5183127.1"/>
    <property type="molecule type" value="Genomic_DNA"/>
</dbReference>
<keyword evidence="2" id="KW-1185">Reference proteome</keyword>
<comment type="caution">
    <text evidence="1">The sequence shown here is derived from an EMBL/GenBank/DDBJ whole genome shotgun (WGS) entry which is preliminary data.</text>
</comment>
<dbReference type="AlphaFoldDB" id="A0A7J6VED3"/>
<protein>
    <submittedName>
        <fullName evidence="1">Uncharacterized protein</fullName>
    </submittedName>
</protein>